<dbReference type="Gene3D" id="2.40.50.1070">
    <property type="match status" value="1"/>
</dbReference>
<evidence type="ECO:0000256" key="1">
    <source>
        <dbReference type="ARBA" id="ARBA00022603"/>
    </source>
</evidence>
<dbReference type="InterPro" id="IPR010280">
    <property type="entry name" value="U5_MeTrfase_fam"/>
</dbReference>
<dbReference type="EMBL" id="JBHRXP010000007">
    <property type="protein sequence ID" value="MFC3580766.1"/>
    <property type="molecule type" value="Genomic_DNA"/>
</dbReference>
<feature type="binding site" evidence="4">
    <location>
        <position position="284"/>
    </location>
    <ligand>
        <name>S-adenosyl-L-methionine</name>
        <dbReference type="ChEBI" id="CHEBI:59789"/>
    </ligand>
</feature>
<keyword evidence="3 4" id="KW-0949">S-adenosyl-L-methionine</keyword>
<dbReference type="InterPro" id="IPR030390">
    <property type="entry name" value="MeTrfase_TrmA_AS"/>
</dbReference>
<feature type="active site" evidence="5">
    <location>
        <position position="356"/>
    </location>
</feature>
<keyword evidence="2 4" id="KW-0808">Transferase</keyword>
<organism evidence="6 7">
    <name type="scientific">Sphingomonas hylomeconis</name>
    <dbReference type="NCBI Taxonomy" id="1395958"/>
    <lineage>
        <taxon>Bacteria</taxon>
        <taxon>Pseudomonadati</taxon>
        <taxon>Pseudomonadota</taxon>
        <taxon>Alphaproteobacteria</taxon>
        <taxon>Sphingomonadales</taxon>
        <taxon>Sphingomonadaceae</taxon>
        <taxon>Sphingomonas</taxon>
    </lineage>
</organism>
<proteinExistence type="inferred from homology"/>
<dbReference type="PANTHER" id="PTHR11061:SF49">
    <property type="entry name" value="23S RRNA (URACIL(1939)-C(5))-METHYLTRANSFERASE RLMD"/>
    <property type="match status" value="1"/>
</dbReference>
<dbReference type="RefSeq" id="WP_261294139.1">
    <property type="nucleotide sequence ID" value="NZ_JANQBK010000005.1"/>
</dbReference>
<dbReference type="SUPFAM" id="SSF53335">
    <property type="entry name" value="S-adenosyl-L-methionine-dependent methyltransferases"/>
    <property type="match status" value="1"/>
</dbReference>
<sequence length="403" mass="42874">MTHSTNDTIIRVAARGEGLTADGRSAPLAAPGDTLTADGAVLPGPHHQVPPCRHFPTCGGCQLQHLDDASYAQFIVDRIAGALAAHHLATDIRAPQLSPPKTRRRAALQAELKAGKVQIGFSENASHTLVDIYECWVLTPELFAVIAPLRVLLAKFLRKNRRARLHLTQADQGLDLLIEGIEAEGLDAAEAISAFALANNVARFAIDSGMGPEVRWEPEPVTVTLSGVPVPLPVAAFLQATADGEGALIAAVRTATAGAATIADLFAGLGTFTFALSAKVYAGEAARDAILSLKGAAAQARRPVFADHRDLYRRPLTTAELDRFDAIALDPPRAGAREQALLLAAAKVPTIAYVSCNPSSFARDAEEICKGGYTLDWIQPVGQFRWSTHVELAAKFSRDTPPR</sequence>
<keyword evidence="7" id="KW-1185">Reference proteome</keyword>
<dbReference type="EC" id="2.1.1.-" evidence="6"/>
<evidence type="ECO:0000313" key="6">
    <source>
        <dbReference type="EMBL" id="MFC3580766.1"/>
    </source>
</evidence>
<dbReference type="InterPro" id="IPR029063">
    <property type="entry name" value="SAM-dependent_MTases_sf"/>
</dbReference>
<reference evidence="7" key="1">
    <citation type="journal article" date="2019" name="Int. J. Syst. Evol. Microbiol.">
        <title>The Global Catalogue of Microorganisms (GCM) 10K type strain sequencing project: providing services to taxonomists for standard genome sequencing and annotation.</title>
        <authorList>
            <consortium name="The Broad Institute Genomics Platform"/>
            <consortium name="The Broad Institute Genome Sequencing Center for Infectious Disease"/>
            <person name="Wu L."/>
            <person name="Ma J."/>
        </authorList>
    </citation>
    <scope>NUCLEOTIDE SEQUENCE [LARGE SCALE GENOMIC DNA]</scope>
    <source>
        <strain evidence="7">KCTC 42739</strain>
    </source>
</reference>
<dbReference type="GO" id="GO:0032259">
    <property type="term" value="P:methylation"/>
    <property type="evidence" value="ECO:0007669"/>
    <property type="project" value="UniProtKB-KW"/>
</dbReference>
<evidence type="ECO:0000313" key="7">
    <source>
        <dbReference type="Proteomes" id="UP001595713"/>
    </source>
</evidence>
<dbReference type="Gene3D" id="3.40.50.150">
    <property type="entry name" value="Vaccinia Virus protein VP39"/>
    <property type="match status" value="1"/>
</dbReference>
<dbReference type="PROSITE" id="PS51687">
    <property type="entry name" value="SAM_MT_RNA_M5U"/>
    <property type="match status" value="1"/>
</dbReference>
<gene>
    <name evidence="6" type="ORF">ACFONA_11375</name>
</gene>
<evidence type="ECO:0000256" key="3">
    <source>
        <dbReference type="ARBA" id="ARBA00022691"/>
    </source>
</evidence>
<evidence type="ECO:0000256" key="4">
    <source>
        <dbReference type="PROSITE-ProRule" id="PRU01024"/>
    </source>
</evidence>
<evidence type="ECO:0000256" key="2">
    <source>
        <dbReference type="ARBA" id="ARBA00022679"/>
    </source>
</evidence>
<feature type="binding site" evidence="4">
    <location>
        <position position="330"/>
    </location>
    <ligand>
        <name>S-adenosyl-L-methionine</name>
        <dbReference type="ChEBI" id="CHEBI:59789"/>
    </ligand>
</feature>
<feature type="active site" description="Nucleophile" evidence="4">
    <location>
        <position position="356"/>
    </location>
</feature>
<protein>
    <submittedName>
        <fullName evidence="6">Class I SAM-dependent RNA methyltransferase</fullName>
        <ecNumber evidence="6">2.1.1.-</ecNumber>
    </submittedName>
</protein>
<comment type="similarity">
    <text evidence="4">Belongs to the class I-like SAM-binding methyltransferase superfamily. RNA M5U methyltransferase family.</text>
</comment>
<dbReference type="Pfam" id="PF05958">
    <property type="entry name" value="tRNA_U5-meth_tr"/>
    <property type="match status" value="1"/>
</dbReference>
<name>A0ABV7SXB7_9SPHN</name>
<keyword evidence="1 4" id="KW-0489">Methyltransferase</keyword>
<dbReference type="PROSITE" id="PS01230">
    <property type="entry name" value="TRMA_1"/>
    <property type="match status" value="1"/>
</dbReference>
<evidence type="ECO:0000256" key="5">
    <source>
        <dbReference type="PROSITE-ProRule" id="PRU10015"/>
    </source>
</evidence>
<feature type="binding site" evidence="4">
    <location>
        <position position="266"/>
    </location>
    <ligand>
        <name>S-adenosyl-L-methionine</name>
        <dbReference type="ChEBI" id="CHEBI:59789"/>
    </ligand>
</feature>
<feature type="binding site" evidence="4">
    <location>
        <position position="239"/>
    </location>
    <ligand>
        <name>S-adenosyl-L-methionine</name>
        <dbReference type="ChEBI" id="CHEBI:59789"/>
    </ligand>
</feature>
<accession>A0ABV7SXB7</accession>
<dbReference type="PANTHER" id="PTHR11061">
    <property type="entry name" value="RNA M5U METHYLTRANSFERASE"/>
    <property type="match status" value="1"/>
</dbReference>
<comment type="caution">
    <text evidence="6">The sequence shown here is derived from an EMBL/GenBank/DDBJ whole genome shotgun (WGS) entry which is preliminary data.</text>
</comment>
<dbReference type="Proteomes" id="UP001595713">
    <property type="component" value="Unassembled WGS sequence"/>
</dbReference>
<dbReference type="GO" id="GO:0008168">
    <property type="term" value="F:methyltransferase activity"/>
    <property type="evidence" value="ECO:0007669"/>
    <property type="project" value="UniProtKB-KW"/>
</dbReference>